<feature type="transmembrane region" description="Helical" evidence="6">
    <location>
        <begin position="191"/>
        <end position="211"/>
    </location>
</feature>
<feature type="transmembrane region" description="Helical" evidence="6">
    <location>
        <begin position="223"/>
        <end position="252"/>
    </location>
</feature>
<keyword evidence="5 6" id="KW-0472">Membrane</keyword>
<keyword evidence="8" id="KW-0808">Transferase</keyword>
<feature type="domain" description="MASE1" evidence="7">
    <location>
        <begin position="5"/>
        <end position="287"/>
    </location>
</feature>
<dbReference type="InterPro" id="IPR007895">
    <property type="entry name" value="MASE1"/>
</dbReference>
<evidence type="ECO:0000256" key="3">
    <source>
        <dbReference type="ARBA" id="ARBA00022692"/>
    </source>
</evidence>
<protein>
    <submittedName>
        <fullName evidence="8">Signal transduction histidine kinase, glucose-6-phosphate specific</fullName>
    </submittedName>
</protein>
<dbReference type="GO" id="GO:0005886">
    <property type="term" value="C:plasma membrane"/>
    <property type="evidence" value="ECO:0007669"/>
    <property type="project" value="UniProtKB-SubCell"/>
</dbReference>
<proteinExistence type="predicted"/>
<feature type="transmembrane region" description="Helical" evidence="6">
    <location>
        <begin position="106"/>
        <end position="127"/>
    </location>
</feature>
<evidence type="ECO:0000256" key="6">
    <source>
        <dbReference type="SAM" id="Phobius"/>
    </source>
</evidence>
<comment type="subcellular location">
    <subcellularLocation>
        <location evidence="1">Cell membrane</location>
        <topology evidence="1">Multi-pass membrane protein</topology>
    </subcellularLocation>
</comment>
<evidence type="ECO:0000256" key="1">
    <source>
        <dbReference type="ARBA" id="ARBA00004651"/>
    </source>
</evidence>
<keyword evidence="2" id="KW-1003">Cell membrane</keyword>
<dbReference type="Pfam" id="PF05231">
    <property type="entry name" value="MASE1"/>
    <property type="match status" value="1"/>
</dbReference>
<gene>
    <name evidence="8" type="ORF">SAMN02799615_00886</name>
</gene>
<evidence type="ECO:0000256" key="5">
    <source>
        <dbReference type="ARBA" id="ARBA00023136"/>
    </source>
</evidence>
<evidence type="ECO:0000259" key="7">
    <source>
        <dbReference type="Pfam" id="PF05231"/>
    </source>
</evidence>
<evidence type="ECO:0000256" key="2">
    <source>
        <dbReference type="ARBA" id="ARBA00022475"/>
    </source>
</evidence>
<organism evidence="8 9">
    <name type="scientific">Dyella marensis</name>
    <dbReference type="NCBI Taxonomy" id="500610"/>
    <lineage>
        <taxon>Bacteria</taxon>
        <taxon>Pseudomonadati</taxon>
        <taxon>Pseudomonadota</taxon>
        <taxon>Gammaproteobacteria</taxon>
        <taxon>Lysobacterales</taxon>
        <taxon>Rhodanobacteraceae</taxon>
        <taxon>Dyella</taxon>
    </lineage>
</organism>
<evidence type="ECO:0000313" key="8">
    <source>
        <dbReference type="EMBL" id="SFE37628.1"/>
    </source>
</evidence>
<feature type="transmembrane region" description="Helical" evidence="6">
    <location>
        <begin position="73"/>
        <end position="94"/>
    </location>
</feature>
<keyword evidence="3 6" id="KW-0812">Transmembrane</keyword>
<accession>A0A1I2A205</accession>
<keyword evidence="4 6" id="KW-1133">Transmembrane helix</keyword>
<name>A0A1I2A205_9GAMM</name>
<feature type="transmembrane region" description="Helical" evidence="6">
    <location>
        <begin position="264"/>
        <end position="285"/>
    </location>
</feature>
<keyword evidence="8" id="KW-0418">Kinase</keyword>
<feature type="transmembrane region" description="Helical" evidence="6">
    <location>
        <begin position="147"/>
        <end position="171"/>
    </location>
</feature>
<dbReference type="GO" id="GO:0016301">
    <property type="term" value="F:kinase activity"/>
    <property type="evidence" value="ECO:0007669"/>
    <property type="project" value="UniProtKB-KW"/>
</dbReference>
<reference evidence="9" key="1">
    <citation type="submission" date="2016-10" db="EMBL/GenBank/DDBJ databases">
        <authorList>
            <person name="Varghese N."/>
            <person name="Submissions S."/>
        </authorList>
    </citation>
    <scope>NUCLEOTIDE SEQUENCE [LARGE SCALE GENOMIC DNA]</scope>
    <source>
        <strain evidence="9">UNC178MFTsu3.1</strain>
    </source>
</reference>
<dbReference type="AlphaFoldDB" id="A0A1I2A205"/>
<dbReference type="EMBL" id="FONH01000002">
    <property type="protein sequence ID" value="SFE37628.1"/>
    <property type="molecule type" value="Genomic_DNA"/>
</dbReference>
<evidence type="ECO:0000313" key="9">
    <source>
        <dbReference type="Proteomes" id="UP000199477"/>
    </source>
</evidence>
<dbReference type="RefSeq" id="WP_026636532.1">
    <property type="nucleotide sequence ID" value="NZ_FONH01000002.1"/>
</dbReference>
<keyword evidence="9" id="KW-1185">Reference proteome</keyword>
<sequence length="511" mass="56172">MRKVGFKGLLLLVGYAVVYALLREISVSTWLLPAGLRFVALLFLPYRYWPAIVAGDFIASAQYRGHMVEQFGIPWFVVQLVGPVISSAAPAALLKWLNWAGDVRNLARTIAGFLVGGVFASLLSATAATYSLTLMPKFKMPLSWAGLYGAFTLGDFLGILLIGLVAIYWLVRQQLPAAFENDRRTQSTFGFVWILAHCAFFMVVLVAINRSSTSEEAIVATRALIFIPLLVMGIRHGWLGATCALLMCNLALQATMRNVLRAPLMEMQCFMAIFGSAMLIGGSMITEFQLRASALARESRKHLELARQNLAWGEIRARQSASILESAYAIFQQEDDLELISTGSGQTATVRANHRWLALGGVRRDIRQAVELLQVQTLDTHGLPIALAIGPIASAMEEAGISYAVRVSGNVRAIPADMNTLVYRLVYDFTVRLATRYAARKIRVRIVAGKERKASFAIVVRATTGKGPAPKLPAPYFGTPEIKGIAATYHGIYHNRTKRQRPTLAILLRDS</sequence>
<feature type="transmembrane region" description="Helical" evidence="6">
    <location>
        <begin position="6"/>
        <end position="22"/>
    </location>
</feature>
<evidence type="ECO:0000256" key="4">
    <source>
        <dbReference type="ARBA" id="ARBA00022989"/>
    </source>
</evidence>
<dbReference type="Proteomes" id="UP000199477">
    <property type="component" value="Unassembled WGS sequence"/>
</dbReference>